<evidence type="ECO:0000256" key="3">
    <source>
        <dbReference type="SAM" id="MobiDB-lite"/>
    </source>
</evidence>
<dbReference type="InterPro" id="IPR013763">
    <property type="entry name" value="Cyclin-like_dom"/>
</dbReference>
<dbReference type="InterPro" id="IPR043198">
    <property type="entry name" value="Cyclin/Ssn8"/>
</dbReference>
<reference evidence="5 6" key="1">
    <citation type="journal article" date="2016" name="Nat. Commun.">
        <title>Extremotolerant tardigrade genome and improved radiotolerance of human cultured cells by tardigrade-unique protein.</title>
        <authorList>
            <person name="Hashimoto T."/>
            <person name="Horikawa D.D."/>
            <person name="Saito Y."/>
            <person name="Kuwahara H."/>
            <person name="Kozuka-Hata H."/>
            <person name="Shin-I T."/>
            <person name="Minakuchi Y."/>
            <person name="Ohishi K."/>
            <person name="Motoyama A."/>
            <person name="Aizu T."/>
            <person name="Enomoto A."/>
            <person name="Kondo K."/>
            <person name="Tanaka S."/>
            <person name="Hara Y."/>
            <person name="Koshikawa S."/>
            <person name="Sagara H."/>
            <person name="Miura T."/>
            <person name="Yokobori S."/>
            <person name="Miyagawa K."/>
            <person name="Suzuki Y."/>
            <person name="Kubo T."/>
            <person name="Oyama M."/>
            <person name="Kohara Y."/>
            <person name="Fujiyama A."/>
            <person name="Arakawa K."/>
            <person name="Katayama T."/>
            <person name="Toyoda A."/>
            <person name="Kunieda T."/>
        </authorList>
    </citation>
    <scope>NUCLEOTIDE SEQUENCE [LARGE SCALE GENOMIC DNA]</scope>
    <source>
        <strain evidence="5 6">YOKOZUNA-1</strain>
    </source>
</reference>
<gene>
    <name evidence="5" type="primary">RvY_03392</name>
    <name evidence="5" type="synonym">RvY_03392.1</name>
    <name evidence="5" type="ORF">RvY_03392-1</name>
</gene>
<accession>A0A1D1UMX4</accession>
<dbReference type="AlphaFoldDB" id="A0A1D1UMX4"/>
<dbReference type="InterPro" id="IPR036915">
    <property type="entry name" value="Cyclin-like_sf"/>
</dbReference>
<dbReference type="Gene3D" id="1.10.472.10">
    <property type="entry name" value="Cyclin-like"/>
    <property type="match status" value="2"/>
</dbReference>
<dbReference type="SUPFAM" id="SSF47954">
    <property type="entry name" value="Cyclin-like"/>
    <property type="match status" value="2"/>
</dbReference>
<dbReference type="GO" id="GO:0016538">
    <property type="term" value="F:cyclin-dependent protein serine/threonine kinase regulator activity"/>
    <property type="evidence" value="ECO:0007669"/>
    <property type="project" value="InterPro"/>
</dbReference>
<dbReference type="PANTHER" id="PTHR10026">
    <property type="entry name" value="CYCLIN"/>
    <property type="match status" value="1"/>
</dbReference>
<feature type="compositionally biased region" description="Pro residues" evidence="3">
    <location>
        <begin position="370"/>
        <end position="390"/>
    </location>
</feature>
<evidence type="ECO:0000256" key="1">
    <source>
        <dbReference type="ARBA" id="ARBA00023127"/>
    </source>
</evidence>
<comment type="caution">
    <text evidence="5">The sequence shown here is derived from an EMBL/GenBank/DDBJ whole genome shotgun (WGS) entry which is preliminary data.</text>
</comment>
<name>A0A1D1UMX4_RAMVA</name>
<dbReference type="GO" id="GO:0006357">
    <property type="term" value="P:regulation of transcription by RNA polymerase II"/>
    <property type="evidence" value="ECO:0007669"/>
    <property type="project" value="InterPro"/>
</dbReference>
<sequence length="485" mass="53201">MDGGQQDDRKPTAATTKREKKWYFTSEQLRKTPSSAATANEVAGKDAWYRLQCAELVQAIGSRLRLPQIAINTAILYMHRFYQFHTMKRFHRETMAPVFVFLAAKVEETPRRLDDVIRHTYKLLNVDGPELNAESEKYSEAVQDLTTHENVLVQTLAFDLSVTHPHTHVIQCCQSLQNAIRMDEKKGLDEKSRQEKEAITKDLSHAAYALASCSLHYTLLCIQYSPVMVAAMCISVASAWTKVPLPSVSQEGKHWYEYMDASLTMAQIEAVKGDFHRSISLYPERIREKILAQVMGNGRTSSAKAPAASAVAAPGVANKSSSIPQDPAKRTQTPTSSSAEGWNQSKSGSQLSTPQKTGEAHPPTSDRPRPTQPPPPPPPVTAKRPVPAPPAEARHAPPGAPERQSTRPSQGLLPLPVMRFAADDLGREVLAAGARHHAANEGPHRPGLDNAPRSDRPATTNNSKRPSDSSDTPESASKRSRPSAT</sequence>
<organism evidence="5 6">
    <name type="scientific">Ramazzottius varieornatus</name>
    <name type="common">Water bear</name>
    <name type="synonym">Tardigrade</name>
    <dbReference type="NCBI Taxonomy" id="947166"/>
    <lineage>
        <taxon>Eukaryota</taxon>
        <taxon>Metazoa</taxon>
        <taxon>Ecdysozoa</taxon>
        <taxon>Tardigrada</taxon>
        <taxon>Eutardigrada</taxon>
        <taxon>Parachela</taxon>
        <taxon>Hypsibioidea</taxon>
        <taxon>Ramazzottiidae</taxon>
        <taxon>Ramazzottius</taxon>
    </lineage>
</organism>
<dbReference type="OrthoDB" id="25002at2759"/>
<dbReference type="SMART" id="SM00385">
    <property type="entry name" value="CYCLIN"/>
    <property type="match status" value="1"/>
</dbReference>
<dbReference type="Proteomes" id="UP000186922">
    <property type="component" value="Unassembled WGS sequence"/>
</dbReference>
<dbReference type="EMBL" id="BDGG01000002">
    <property type="protein sequence ID" value="GAU91066.1"/>
    <property type="molecule type" value="Genomic_DNA"/>
</dbReference>
<evidence type="ECO:0000259" key="4">
    <source>
        <dbReference type="SMART" id="SM00385"/>
    </source>
</evidence>
<dbReference type="Pfam" id="PF21797">
    <property type="entry name" value="CycT2-like_C"/>
    <property type="match status" value="1"/>
</dbReference>
<evidence type="ECO:0000256" key="2">
    <source>
        <dbReference type="RuleBase" id="RU000383"/>
    </source>
</evidence>
<dbReference type="Pfam" id="PF00134">
    <property type="entry name" value="Cyclin_N"/>
    <property type="match status" value="1"/>
</dbReference>
<feature type="compositionally biased region" description="Basic and acidic residues" evidence="3">
    <location>
        <begin position="438"/>
        <end position="456"/>
    </location>
</feature>
<evidence type="ECO:0000313" key="5">
    <source>
        <dbReference type="EMBL" id="GAU91066.1"/>
    </source>
</evidence>
<keyword evidence="1 2" id="KW-0195">Cyclin</keyword>
<comment type="similarity">
    <text evidence="2">Belongs to the cyclin family.</text>
</comment>
<feature type="domain" description="Cyclin-like" evidence="4">
    <location>
        <begin position="55"/>
        <end position="154"/>
    </location>
</feature>
<keyword evidence="6" id="KW-1185">Reference proteome</keyword>
<feature type="region of interest" description="Disordered" evidence="3">
    <location>
        <begin position="431"/>
        <end position="485"/>
    </location>
</feature>
<protein>
    <recommendedName>
        <fullName evidence="4">Cyclin-like domain-containing protein</fullName>
    </recommendedName>
</protein>
<proteinExistence type="inferred from homology"/>
<dbReference type="InterPro" id="IPR006671">
    <property type="entry name" value="Cyclin_N"/>
</dbReference>
<feature type="compositionally biased region" description="Basic and acidic residues" evidence="3">
    <location>
        <begin position="1"/>
        <end position="11"/>
    </location>
</feature>
<feature type="compositionally biased region" description="Polar residues" evidence="3">
    <location>
        <begin position="318"/>
        <end position="356"/>
    </location>
</feature>
<feature type="compositionally biased region" description="Polar residues" evidence="3">
    <location>
        <begin position="457"/>
        <end position="475"/>
    </location>
</feature>
<evidence type="ECO:0000313" key="6">
    <source>
        <dbReference type="Proteomes" id="UP000186922"/>
    </source>
</evidence>
<feature type="region of interest" description="Disordered" evidence="3">
    <location>
        <begin position="1"/>
        <end position="20"/>
    </location>
</feature>
<dbReference type="STRING" id="947166.A0A1D1UMX4"/>
<feature type="region of interest" description="Disordered" evidence="3">
    <location>
        <begin position="314"/>
        <end position="415"/>
    </location>
</feature>